<dbReference type="InterPro" id="IPR031571">
    <property type="entry name" value="RcpC_dom"/>
</dbReference>
<organism evidence="3 4">
    <name type="scientific">Limimonas halophila</name>
    <dbReference type="NCBI Taxonomy" id="1082479"/>
    <lineage>
        <taxon>Bacteria</taxon>
        <taxon>Pseudomonadati</taxon>
        <taxon>Pseudomonadota</taxon>
        <taxon>Alphaproteobacteria</taxon>
        <taxon>Rhodospirillales</taxon>
        <taxon>Rhodovibrionaceae</taxon>
        <taxon>Limimonas</taxon>
    </lineage>
</organism>
<name>A0A1G7PCP6_9PROT</name>
<dbReference type="InterPro" id="IPR017592">
    <property type="entry name" value="Pilus_assmbl_Flp-typ_CpaB"/>
</dbReference>
<feature type="domain" description="SAF" evidence="2">
    <location>
        <begin position="48"/>
        <end position="114"/>
    </location>
</feature>
<protein>
    <submittedName>
        <fullName evidence="3">Pilus assembly protein CpaB</fullName>
    </submittedName>
</protein>
<dbReference type="Proteomes" id="UP000199415">
    <property type="component" value="Unassembled WGS sequence"/>
</dbReference>
<dbReference type="RefSeq" id="WP_090019096.1">
    <property type="nucleotide sequence ID" value="NZ_FNCE01000002.1"/>
</dbReference>
<feature type="compositionally biased region" description="Basic and acidic residues" evidence="1">
    <location>
        <begin position="261"/>
        <end position="285"/>
    </location>
</feature>
<sequence length="285" mass="30627">MRIRLILLLTIALGAASGAAYLTQSWLNAERAARAEVKTDREPEQPTVQVLVATKDLSAGRILKDDDLRWQAWPEGGLSDSYMLKSEKADPELEGTVLRRSLPQGTPVTDKIVVRPGDRGFLAAMLGEGMRAVSVPVDAAAGLAGLVYPGDHVDVILTHEIDKDQANAKADRRASETVLSDIRVLALDQRTADDEGKRTVAKTATLEVTPRQAERISLAKSMGTLKLSLRPVVRDGETPADDASAIAASQMSGFVHVPSRASDDKHEVSVIRGDKAAKRSFETGS</sequence>
<evidence type="ECO:0000313" key="4">
    <source>
        <dbReference type="Proteomes" id="UP000199415"/>
    </source>
</evidence>
<gene>
    <name evidence="3" type="ORF">SAMN05216241_102498</name>
</gene>
<dbReference type="Gene3D" id="3.90.1210.10">
    <property type="entry name" value="Antifreeze-like/N-acetylneuraminic acid synthase C-terminal domain"/>
    <property type="match status" value="1"/>
</dbReference>
<dbReference type="CDD" id="cd11614">
    <property type="entry name" value="SAF_CpaB_FlgA_like"/>
    <property type="match status" value="1"/>
</dbReference>
<dbReference type="InterPro" id="IPR013974">
    <property type="entry name" value="SAF"/>
</dbReference>
<feature type="region of interest" description="Disordered" evidence="1">
    <location>
        <begin position="257"/>
        <end position="285"/>
    </location>
</feature>
<dbReference type="OrthoDB" id="163768at2"/>
<dbReference type="Pfam" id="PF16976">
    <property type="entry name" value="RcpC"/>
    <property type="match status" value="1"/>
</dbReference>
<dbReference type="SMART" id="SM00858">
    <property type="entry name" value="SAF"/>
    <property type="match status" value="1"/>
</dbReference>
<accession>A0A1G7PCP6</accession>
<evidence type="ECO:0000313" key="3">
    <source>
        <dbReference type="EMBL" id="SDF83389.1"/>
    </source>
</evidence>
<proteinExistence type="predicted"/>
<dbReference type="Pfam" id="PF08666">
    <property type="entry name" value="SAF"/>
    <property type="match status" value="1"/>
</dbReference>
<reference evidence="3 4" key="1">
    <citation type="submission" date="2016-10" db="EMBL/GenBank/DDBJ databases">
        <authorList>
            <person name="de Groot N.N."/>
        </authorList>
    </citation>
    <scope>NUCLEOTIDE SEQUENCE [LARGE SCALE GENOMIC DNA]</scope>
    <source>
        <strain evidence="3 4">DSM 25584</strain>
    </source>
</reference>
<keyword evidence="4" id="KW-1185">Reference proteome</keyword>
<evidence type="ECO:0000256" key="1">
    <source>
        <dbReference type="SAM" id="MobiDB-lite"/>
    </source>
</evidence>
<dbReference type="AlphaFoldDB" id="A0A1G7PCP6"/>
<dbReference type="STRING" id="1082479.SAMN05216241_102498"/>
<evidence type="ECO:0000259" key="2">
    <source>
        <dbReference type="SMART" id="SM00858"/>
    </source>
</evidence>
<dbReference type="EMBL" id="FNCE01000002">
    <property type="protein sequence ID" value="SDF83389.1"/>
    <property type="molecule type" value="Genomic_DNA"/>
</dbReference>
<dbReference type="NCBIfam" id="TIGR03177">
    <property type="entry name" value="pilus_cpaB"/>
    <property type="match status" value="1"/>
</dbReference>